<dbReference type="PROSITE" id="PS00409">
    <property type="entry name" value="PROKAR_NTER_METHYL"/>
    <property type="match status" value="1"/>
</dbReference>
<dbReference type="Proteomes" id="UP000553343">
    <property type="component" value="Unassembled WGS sequence"/>
</dbReference>
<sequence length="230" mass="25163">MKVIIQNKGFTLVELLLALSIFAAVMSTLFLTFNTIVSNVNPMKNGLDNAEAAANAVRRISADLKSLCLTHEPAYVPPDNDGSVAPDRFRFVSSSTAIGSTSFSSLRFASFEHLPMGTADDDRIGIISYFAQQIPDGSVVLKRKDIAAIFYNEDDQDKTGRAPVVCERVTAFELEFIDQEGEVHSSWDSDASDVDFSTPLAVRIKLKVGTADHRDIFAATVLLPTSRQKQ</sequence>
<protein>
    <submittedName>
        <fullName evidence="2">Prepilin-type N-terminal cleavage/methylation domain-containing protein</fullName>
    </submittedName>
</protein>
<proteinExistence type="predicted"/>
<dbReference type="InterPro" id="IPR045584">
    <property type="entry name" value="Pilin-like"/>
</dbReference>
<keyword evidence="1" id="KW-1133">Transmembrane helix</keyword>
<dbReference type="EMBL" id="JACADJ010000041">
    <property type="protein sequence ID" value="NWH05633.1"/>
    <property type="molecule type" value="Genomic_DNA"/>
</dbReference>
<dbReference type="NCBIfam" id="TIGR02532">
    <property type="entry name" value="IV_pilin_GFxxxE"/>
    <property type="match status" value="1"/>
</dbReference>
<dbReference type="AlphaFoldDB" id="A0A850T1P3"/>
<keyword evidence="3" id="KW-1185">Reference proteome</keyword>
<gene>
    <name evidence="2" type="ORF">HXW94_11660</name>
</gene>
<dbReference type="RefSeq" id="WP_178367091.1">
    <property type="nucleotide sequence ID" value="NZ_JACADJ010000041.1"/>
</dbReference>
<organism evidence="2 3">
    <name type="scientific">Desulfobacter latus</name>
    <dbReference type="NCBI Taxonomy" id="2292"/>
    <lineage>
        <taxon>Bacteria</taxon>
        <taxon>Pseudomonadati</taxon>
        <taxon>Thermodesulfobacteriota</taxon>
        <taxon>Desulfobacteria</taxon>
        <taxon>Desulfobacterales</taxon>
        <taxon>Desulfobacteraceae</taxon>
        <taxon>Desulfobacter</taxon>
    </lineage>
</organism>
<evidence type="ECO:0000256" key="1">
    <source>
        <dbReference type="SAM" id="Phobius"/>
    </source>
</evidence>
<keyword evidence="1" id="KW-0472">Membrane</keyword>
<dbReference type="SUPFAM" id="SSF54523">
    <property type="entry name" value="Pili subunits"/>
    <property type="match status" value="1"/>
</dbReference>
<feature type="transmembrane region" description="Helical" evidence="1">
    <location>
        <begin position="12"/>
        <end position="33"/>
    </location>
</feature>
<comment type="caution">
    <text evidence="2">The sequence shown here is derived from an EMBL/GenBank/DDBJ whole genome shotgun (WGS) entry which is preliminary data.</text>
</comment>
<dbReference type="InterPro" id="IPR012902">
    <property type="entry name" value="N_methyl_site"/>
</dbReference>
<dbReference type="Pfam" id="PF07963">
    <property type="entry name" value="N_methyl"/>
    <property type="match status" value="1"/>
</dbReference>
<evidence type="ECO:0000313" key="3">
    <source>
        <dbReference type="Proteomes" id="UP000553343"/>
    </source>
</evidence>
<reference evidence="2 3" key="1">
    <citation type="submission" date="2020-06" db="EMBL/GenBank/DDBJ databases">
        <title>High-quality draft genome of sulfate reducer Desulfobacter latus type strain AcrS2 isolated from marine sediment.</title>
        <authorList>
            <person name="Hoppe M."/>
            <person name="Larsen C.K."/>
            <person name="Marshall I.P.G."/>
            <person name="Schramm A."/>
            <person name="Marietou A.G."/>
        </authorList>
    </citation>
    <scope>NUCLEOTIDE SEQUENCE [LARGE SCALE GENOMIC DNA]</scope>
    <source>
        <strain evidence="2 3">AcRS2</strain>
    </source>
</reference>
<name>A0A850T1P3_9BACT</name>
<keyword evidence="1" id="KW-0812">Transmembrane</keyword>
<accession>A0A850T1P3</accession>
<evidence type="ECO:0000313" key="2">
    <source>
        <dbReference type="EMBL" id="NWH05633.1"/>
    </source>
</evidence>